<evidence type="ECO:0000313" key="2">
    <source>
        <dbReference type="Proteomes" id="UP000217790"/>
    </source>
</evidence>
<reference evidence="2" key="1">
    <citation type="journal article" date="2017" name="Nat. Ecol. Evol.">
        <title>Genome expansion and lineage-specific genetic innovations in the forest pathogenic fungi Armillaria.</title>
        <authorList>
            <person name="Sipos G."/>
            <person name="Prasanna A.N."/>
            <person name="Walter M.C."/>
            <person name="O'Connor E."/>
            <person name="Balint B."/>
            <person name="Krizsan K."/>
            <person name="Kiss B."/>
            <person name="Hess J."/>
            <person name="Varga T."/>
            <person name="Slot J."/>
            <person name="Riley R."/>
            <person name="Boka B."/>
            <person name="Rigling D."/>
            <person name="Barry K."/>
            <person name="Lee J."/>
            <person name="Mihaltcheva S."/>
            <person name="LaButti K."/>
            <person name="Lipzen A."/>
            <person name="Waldron R."/>
            <person name="Moloney N.M."/>
            <person name="Sperisen C."/>
            <person name="Kredics L."/>
            <person name="Vagvoelgyi C."/>
            <person name="Patrignani A."/>
            <person name="Fitzpatrick D."/>
            <person name="Nagy I."/>
            <person name="Doyle S."/>
            <person name="Anderson J.B."/>
            <person name="Grigoriev I.V."/>
            <person name="Gueldener U."/>
            <person name="Muensterkoetter M."/>
            <person name="Nagy L.G."/>
        </authorList>
    </citation>
    <scope>NUCLEOTIDE SEQUENCE [LARGE SCALE GENOMIC DNA]</scope>
    <source>
        <strain evidence="2">Ar21-2</strain>
    </source>
</reference>
<dbReference type="EMBL" id="KZ293756">
    <property type="protein sequence ID" value="PBK79935.1"/>
    <property type="molecule type" value="Genomic_DNA"/>
</dbReference>
<proteinExistence type="predicted"/>
<dbReference type="AlphaFoldDB" id="A0A2H3CA34"/>
<dbReference type="Proteomes" id="UP000217790">
    <property type="component" value="Unassembled WGS sequence"/>
</dbReference>
<gene>
    <name evidence="1" type="ORF">ARMGADRAFT_1040416</name>
</gene>
<accession>A0A2H3CA34</accession>
<sequence length="183" mass="20725">MYIRLGSVCIRRAPHRKCIISSERWTFDITPSFVADESIRGVRNGYENDHGPATPSKYFFKSHGDFASSDYARPKLPFANYDRCPEKLRTMRQTEIYWENVPTGGGANTGGSVLLFHVREHFEHQDNREIPLPIGMLVPIIFGSSVRDITEAVPLCAHVVFKYMVLDKHREIAVTVLLSGNGN</sequence>
<dbReference type="InParanoid" id="A0A2H3CA34"/>
<protein>
    <submittedName>
        <fullName evidence="1">Uncharacterized protein</fullName>
    </submittedName>
</protein>
<organism evidence="1 2">
    <name type="scientific">Armillaria gallica</name>
    <name type="common">Bulbous honey fungus</name>
    <name type="synonym">Armillaria bulbosa</name>
    <dbReference type="NCBI Taxonomy" id="47427"/>
    <lineage>
        <taxon>Eukaryota</taxon>
        <taxon>Fungi</taxon>
        <taxon>Dikarya</taxon>
        <taxon>Basidiomycota</taxon>
        <taxon>Agaricomycotina</taxon>
        <taxon>Agaricomycetes</taxon>
        <taxon>Agaricomycetidae</taxon>
        <taxon>Agaricales</taxon>
        <taxon>Marasmiineae</taxon>
        <taxon>Physalacriaceae</taxon>
        <taxon>Armillaria</taxon>
    </lineage>
</organism>
<name>A0A2H3CA34_ARMGA</name>
<evidence type="ECO:0000313" key="1">
    <source>
        <dbReference type="EMBL" id="PBK79935.1"/>
    </source>
</evidence>
<keyword evidence="2" id="KW-1185">Reference proteome</keyword>